<organism evidence="4 5">
    <name type="scientific">Alistipes communis</name>
    <dbReference type="NCBI Taxonomy" id="2585118"/>
    <lineage>
        <taxon>Bacteria</taxon>
        <taxon>Pseudomonadati</taxon>
        <taxon>Bacteroidota</taxon>
        <taxon>Bacteroidia</taxon>
        <taxon>Bacteroidales</taxon>
        <taxon>Rikenellaceae</taxon>
        <taxon>Alistipes</taxon>
    </lineage>
</organism>
<dbReference type="Pfam" id="PF00012">
    <property type="entry name" value="HSP70"/>
    <property type="match status" value="1"/>
</dbReference>
<evidence type="ECO:0000256" key="2">
    <source>
        <dbReference type="ARBA" id="ARBA00022741"/>
    </source>
</evidence>
<evidence type="ECO:0000256" key="3">
    <source>
        <dbReference type="ARBA" id="ARBA00022840"/>
    </source>
</evidence>
<dbReference type="GO" id="GO:0005524">
    <property type="term" value="F:ATP binding"/>
    <property type="evidence" value="ECO:0007669"/>
    <property type="project" value="UniProtKB-KW"/>
</dbReference>
<keyword evidence="3" id="KW-0067">ATP-binding</keyword>
<dbReference type="RefSeq" id="WP_141412171.1">
    <property type="nucleotide sequence ID" value="NZ_AP019735.1"/>
</dbReference>
<sequence>MVQVKMRYGIDLGTTNSAICKIENGEPVIRKTDTLKDTLPSCVSYTKKRIIRVGDSAYNDLRQDKSKATKKWSRGEENVYIEFKRTMGSSTQYMSSYMGRGFSSEELSAEVLKTLRSFITEESITSAVITIPAKFKTDQIAATKRAATLAGITHCELLQEPIAASMAYGLSTTKKDGYWMVFDFGGGTFDAALLKVEEGIMQVVDTEGDNYLGGKNLDYAIVDGIIIPYLKEHFSIDCILADDSKREILRDAMKFYAEQAKNQLSFKPKCDITSQLDEFGDDDEGNELELDMIITEEQLKPVVAPIFQKAIDICKQLISRNNLAGKLDTLILVGGPTYSPVLRQMLREQITPNVDTSIDPMTAVARGAALYASGIDCEATTESKSGFIALEVQYESNTVETLEFVTVKASSKDSSMPLPSQLYIELIRGDKAWSSGKVEINEIGDVIECQLIEGKANTFAIVAYDNSGNIIPCFPNEITIVQGTKIGNAVLPYNIGIEVHDEIIDKDVFMPLTGLEKNQQIPAVGVKNGLKTPKQIRPGMAADRLIIPIYLGEFNAEGTSAIHNDHVCNVEINGDDVPALIPMNSDIDIIIKVDRSQMMRLEATFPVIGETIEKEIEIGQRDGVHIQELTQRLNEAMAQLNRFKEQSGISDAEINDADAIITDVYKRFDNEKNSEDGKMHLLADLRRAFIALERVEKNHEWDTLETEIREEFDRLEKANNDLGNKHDEAIESLRKQADEAITRKDVQYGRIVLKQIHEQFFAVTYIYQIIGFIHHHSQSFGTLKWKDPMQARSLLNIGLQIIQNNPTAEELLPIVRAVIDLLDIPENEKPTIGSL</sequence>
<gene>
    <name evidence="4" type="ORF">A5CBH24_06090</name>
</gene>
<accession>A0A4Y1WT22</accession>
<name>A0A4Y1WT22_9BACT</name>
<dbReference type="AlphaFoldDB" id="A0A4Y1WT22"/>
<dbReference type="EMBL" id="AP019735">
    <property type="protein sequence ID" value="BBL03296.1"/>
    <property type="molecule type" value="Genomic_DNA"/>
</dbReference>
<evidence type="ECO:0000313" key="4">
    <source>
        <dbReference type="EMBL" id="BBL03296.1"/>
    </source>
</evidence>
<dbReference type="Gene3D" id="3.30.420.40">
    <property type="match status" value="2"/>
</dbReference>
<keyword evidence="5" id="KW-1185">Reference proteome</keyword>
<dbReference type="SUPFAM" id="SSF53067">
    <property type="entry name" value="Actin-like ATPase domain"/>
    <property type="match status" value="2"/>
</dbReference>
<reference evidence="5" key="1">
    <citation type="submission" date="2019-06" db="EMBL/GenBank/DDBJ databases">
        <title>Alistipes onderdonkii subsp. vulgaris subsp. nov., Alistipes dispar sp. nov. and Alistipes communis sp. nov., isolated from human faeces, and creation of Alistipes onderdonkii subsp. onderdonkii subsp. nov.</title>
        <authorList>
            <person name="Sakamoto M."/>
            <person name="Ikeyama N."/>
            <person name="Ogata Y."/>
            <person name="Suda W."/>
            <person name="Iino T."/>
            <person name="Hattori M."/>
            <person name="Ohkuma M."/>
        </authorList>
    </citation>
    <scope>NUCLEOTIDE SEQUENCE [LARGE SCALE GENOMIC DNA]</scope>
    <source>
        <strain evidence="5">5CBH24</strain>
    </source>
</reference>
<dbReference type="PANTHER" id="PTHR19375">
    <property type="entry name" value="HEAT SHOCK PROTEIN 70KDA"/>
    <property type="match status" value="1"/>
</dbReference>
<dbReference type="Gene3D" id="3.90.640.10">
    <property type="entry name" value="Actin, Chain A, domain 4"/>
    <property type="match status" value="1"/>
</dbReference>
<evidence type="ECO:0000313" key="5">
    <source>
        <dbReference type="Proteomes" id="UP000318946"/>
    </source>
</evidence>
<dbReference type="KEGG" id="acou:A5CBH24_06090"/>
<dbReference type="InterPro" id="IPR043129">
    <property type="entry name" value="ATPase_NBD"/>
</dbReference>
<comment type="similarity">
    <text evidence="1">Belongs to the heat shock protein 70 family.</text>
</comment>
<dbReference type="CDD" id="cd24029">
    <property type="entry name" value="ASKHA_NBD_HSP70_DnaK_HscA_HscC"/>
    <property type="match status" value="1"/>
</dbReference>
<dbReference type="Proteomes" id="UP000318946">
    <property type="component" value="Chromosome"/>
</dbReference>
<dbReference type="InterPro" id="IPR018181">
    <property type="entry name" value="Heat_shock_70_CS"/>
</dbReference>
<protein>
    <recommendedName>
        <fullName evidence="6">Chaperone protein DnaK</fullName>
    </recommendedName>
</protein>
<evidence type="ECO:0000256" key="1">
    <source>
        <dbReference type="ARBA" id="ARBA00007381"/>
    </source>
</evidence>
<dbReference type="GO" id="GO:0140662">
    <property type="term" value="F:ATP-dependent protein folding chaperone"/>
    <property type="evidence" value="ECO:0007669"/>
    <property type="project" value="InterPro"/>
</dbReference>
<dbReference type="OrthoDB" id="9766019at2"/>
<dbReference type="GeneID" id="78341327"/>
<evidence type="ECO:0008006" key="6">
    <source>
        <dbReference type="Google" id="ProtNLM"/>
    </source>
</evidence>
<dbReference type="InterPro" id="IPR013126">
    <property type="entry name" value="Hsp_70_fam"/>
</dbReference>
<dbReference type="PRINTS" id="PR00301">
    <property type="entry name" value="HEATSHOCK70"/>
</dbReference>
<dbReference type="PROSITE" id="PS00297">
    <property type="entry name" value="HSP70_1"/>
    <property type="match status" value="1"/>
</dbReference>
<keyword evidence="2" id="KW-0547">Nucleotide-binding</keyword>
<proteinExistence type="inferred from homology"/>